<dbReference type="Gene3D" id="1.10.630.10">
    <property type="entry name" value="Cytochrome P450"/>
    <property type="match status" value="1"/>
</dbReference>
<keyword evidence="7 16" id="KW-0479">Metal-binding</keyword>
<evidence type="ECO:0000256" key="18">
    <source>
        <dbReference type="SAM" id="Phobius"/>
    </source>
</evidence>
<feature type="transmembrane region" description="Helical" evidence="18">
    <location>
        <begin position="207"/>
        <end position="225"/>
    </location>
</feature>
<keyword evidence="13 18" id="KW-0472">Membrane</keyword>
<evidence type="ECO:0000256" key="2">
    <source>
        <dbReference type="ARBA" id="ARBA00004174"/>
    </source>
</evidence>
<dbReference type="InterPro" id="IPR002401">
    <property type="entry name" value="Cyt_P450_E_grp-I"/>
</dbReference>
<organism evidence="19 20">
    <name type="scientific">Erpetoichthys calabaricus</name>
    <name type="common">Rope fish</name>
    <name type="synonym">Calamoichthys calabaricus</name>
    <dbReference type="NCBI Taxonomy" id="27687"/>
    <lineage>
        <taxon>Eukaryota</taxon>
        <taxon>Metazoa</taxon>
        <taxon>Chordata</taxon>
        <taxon>Craniata</taxon>
        <taxon>Vertebrata</taxon>
        <taxon>Euteleostomi</taxon>
        <taxon>Actinopterygii</taxon>
        <taxon>Polypteriformes</taxon>
        <taxon>Polypteridae</taxon>
        <taxon>Erpetoichthys</taxon>
    </lineage>
</organism>
<evidence type="ECO:0000256" key="10">
    <source>
        <dbReference type="ARBA" id="ARBA00023002"/>
    </source>
</evidence>
<dbReference type="GeneTree" id="ENSGT00950000182958"/>
<protein>
    <recommendedName>
        <fullName evidence="5">unspecific monooxygenase</fullName>
        <ecNumber evidence="5">1.14.14.1</ecNumber>
    </recommendedName>
</protein>
<evidence type="ECO:0000256" key="16">
    <source>
        <dbReference type="PIRSR" id="PIRSR602401-1"/>
    </source>
</evidence>
<keyword evidence="8" id="KW-0256">Endoplasmic reticulum</keyword>
<dbReference type="SUPFAM" id="SSF48264">
    <property type="entry name" value="Cytochrome P450"/>
    <property type="match status" value="1"/>
</dbReference>
<dbReference type="GO" id="GO:0016712">
    <property type="term" value="F:oxidoreductase activity, acting on paired donors, with incorporation or reduction of molecular oxygen, reduced flavin or flavoprotein as one donor, and incorporation of one atom of oxygen"/>
    <property type="evidence" value="ECO:0007669"/>
    <property type="project" value="UniProtKB-EC"/>
</dbReference>
<evidence type="ECO:0000256" key="17">
    <source>
        <dbReference type="RuleBase" id="RU000461"/>
    </source>
</evidence>
<dbReference type="PANTHER" id="PTHR24302">
    <property type="entry name" value="CYTOCHROME P450 FAMILY 3"/>
    <property type="match status" value="1"/>
</dbReference>
<keyword evidence="20" id="KW-1185">Reference proteome</keyword>
<proteinExistence type="inferred from homology"/>
<name>A0A8C4SN25_ERPCA</name>
<reference evidence="19" key="1">
    <citation type="submission" date="2021-06" db="EMBL/GenBank/DDBJ databases">
        <authorList>
            <consortium name="Wellcome Sanger Institute Data Sharing"/>
        </authorList>
    </citation>
    <scope>NUCLEOTIDE SEQUENCE [LARGE SCALE GENOMIC DNA]</scope>
</reference>
<sequence length="487" mass="55994">FSLIPKLMSFNCCLTALCLKPVRLIKTNFCCFSRYGLWPFRFFKKLGIPGPQPLPLLEHFITIERIFDGRQPVLGIMDTSMIKTILVKECYSVFTNRRNFGLNGPLYDAVSIAEDDIWKRIRHVLSPTFTSGRLKEIFPIMKHYADNLLQNAQKISNTKEPALMKDLFGSYSLDVVASCSFSVNIDSINNPKDPFVANLKKMIKFSFFNPLFLLSFFPFLIPLFVKMNLCFFPPTVLEYFYDYLRKIKAEREKDVHDNRVDFLQLMVDSQMNDKSESEKGLTDHEILSQSMIFMFAGYETTSTALSFMSLNLATHPDVMKKVQEEIDKFLPNKAPVTYDALMEMEYLDMAVNESLRLHPPGTRLERVCKKTIELNGVTIPRGTVCMIPAFILHRDPEHFPDPEAFKPERFSKEMKESMDPYAFLPFGSGPRNCIGMRFALLIMKAAIVQLLQNFDFVPTEDIIKGFLQPVKPITLKLVPRAMTSSEE</sequence>
<evidence type="ECO:0000256" key="12">
    <source>
        <dbReference type="ARBA" id="ARBA00023033"/>
    </source>
</evidence>
<keyword evidence="6 16" id="KW-0349">Heme</keyword>
<dbReference type="PROSITE" id="PS00086">
    <property type="entry name" value="CYTOCHROME_P450"/>
    <property type="match status" value="1"/>
</dbReference>
<dbReference type="PANTHER" id="PTHR24302:SF15">
    <property type="entry name" value="FATTY-ACID PEROXYGENASE"/>
    <property type="match status" value="1"/>
</dbReference>
<evidence type="ECO:0000256" key="8">
    <source>
        <dbReference type="ARBA" id="ARBA00022824"/>
    </source>
</evidence>
<evidence type="ECO:0000256" key="11">
    <source>
        <dbReference type="ARBA" id="ARBA00023004"/>
    </source>
</evidence>
<reference evidence="19" key="3">
    <citation type="submission" date="2025-09" db="UniProtKB">
        <authorList>
            <consortium name="Ensembl"/>
        </authorList>
    </citation>
    <scope>IDENTIFICATION</scope>
</reference>
<evidence type="ECO:0000313" key="19">
    <source>
        <dbReference type="Ensembl" id="ENSECRP00000019031.1"/>
    </source>
</evidence>
<dbReference type="InterPro" id="IPR036396">
    <property type="entry name" value="Cyt_P450_sf"/>
</dbReference>
<dbReference type="GO" id="GO:0008395">
    <property type="term" value="F:steroid hydroxylase activity"/>
    <property type="evidence" value="ECO:0007669"/>
    <property type="project" value="TreeGrafter"/>
</dbReference>
<keyword evidence="18" id="KW-0812">Transmembrane</keyword>
<dbReference type="Pfam" id="PF00067">
    <property type="entry name" value="p450"/>
    <property type="match status" value="1"/>
</dbReference>
<dbReference type="PRINTS" id="PR00463">
    <property type="entry name" value="EP450I"/>
</dbReference>
<gene>
    <name evidence="19" type="primary">LOC114661257</name>
</gene>
<dbReference type="EC" id="1.14.14.1" evidence="5"/>
<evidence type="ECO:0000256" key="6">
    <source>
        <dbReference type="ARBA" id="ARBA00022617"/>
    </source>
</evidence>
<dbReference type="GO" id="GO:0005789">
    <property type="term" value="C:endoplasmic reticulum membrane"/>
    <property type="evidence" value="ECO:0007669"/>
    <property type="project" value="UniProtKB-SubCell"/>
</dbReference>
<dbReference type="PRINTS" id="PR00385">
    <property type="entry name" value="P450"/>
</dbReference>
<evidence type="ECO:0000256" key="13">
    <source>
        <dbReference type="ARBA" id="ARBA00023136"/>
    </source>
</evidence>
<comment type="catalytic activity">
    <reaction evidence="15">
        <text>an organic molecule + reduced [NADPH--hemoprotein reductase] + O2 = an alcohol + oxidized [NADPH--hemoprotein reductase] + H2O + H(+)</text>
        <dbReference type="Rhea" id="RHEA:17149"/>
        <dbReference type="Rhea" id="RHEA-COMP:11964"/>
        <dbReference type="Rhea" id="RHEA-COMP:11965"/>
        <dbReference type="ChEBI" id="CHEBI:15377"/>
        <dbReference type="ChEBI" id="CHEBI:15378"/>
        <dbReference type="ChEBI" id="CHEBI:15379"/>
        <dbReference type="ChEBI" id="CHEBI:30879"/>
        <dbReference type="ChEBI" id="CHEBI:57618"/>
        <dbReference type="ChEBI" id="CHEBI:58210"/>
        <dbReference type="ChEBI" id="CHEBI:142491"/>
        <dbReference type="EC" id="1.14.14.1"/>
    </reaction>
</comment>
<accession>A0A8C4SN25</accession>
<dbReference type="GO" id="GO:0005506">
    <property type="term" value="F:iron ion binding"/>
    <property type="evidence" value="ECO:0007669"/>
    <property type="project" value="InterPro"/>
</dbReference>
<evidence type="ECO:0000256" key="7">
    <source>
        <dbReference type="ARBA" id="ARBA00022723"/>
    </source>
</evidence>
<dbReference type="InterPro" id="IPR001128">
    <property type="entry name" value="Cyt_P450"/>
</dbReference>
<keyword evidence="11 16" id="KW-0408">Iron</keyword>
<dbReference type="InterPro" id="IPR017972">
    <property type="entry name" value="Cyt_P450_CS"/>
</dbReference>
<evidence type="ECO:0000256" key="9">
    <source>
        <dbReference type="ARBA" id="ARBA00022848"/>
    </source>
</evidence>
<dbReference type="Proteomes" id="UP000694620">
    <property type="component" value="Chromosome 11"/>
</dbReference>
<keyword evidence="12 17" id="KW-0503">Monooxygenase</keyword>
<feature type="binding site" description="axial binding residue" evidence="16">
    <location>
        <position position="433"/>
    </location>
    <ligand>
        <name>heme</name>
        <dbReference type="ChEBI" id="CHEBI:30413"/>
    </ligand>
    <ligandPart>
        <name>Fe</name>
        <dbReference type="ChEBI" id="CHEBI:18248"/>
    </ligandPart>
</feature>
<dbReference type="InterPro" id="IPR050705">
    <property type="entry name" value="Cytochrome_P450_3A"/>
</dbReference>
<dbReference type="AlphaFoldDB" id="A0A8C4SN25"/>
<keyword evidence="9" id="KW-0492">Microsome</keyword>
<dbReference type="GO" id="GO:0020037">
    <property type="term" value="F:heme binding"/>
    <property type="evidence" value="ECO:0007669"/>
    <property type="project" value="InterPro"/>
</dbReference>
<evidence type="ECO:0000313" key="20">
    <source>
        <dbReference type="Proteomes" id="UP000694620"/>
    </source>
</evidence>
<comment type="similarity">
    <text evidence="4 17">Belongs to the cytochrome P450 family.</text>
</comment>
<comment type="subcellular location">
    <subcellularLocation>
        <location evidence="3">Endoplasmic reticulum membrane</location>
        <topology evidence="3">Peripheral membrane protein</topology>
    </subcellularLocation>
    <subcellularLocation>
        <location evidence="2">Microsome membrane</location>
        <topology evidence="2">Peripheral membrane protein</topology>
    </subcellularLocation>
</comment>
<keyword evidence="10 17" id="KW-0560">Oxidoreductase</keyword>
<dbReference type="FunFam" id="1.10.630.10:FF:000003">
    <property type="entry name" value="cytochrome P450 3A12-like isoform X2"/>
    <property type="match status" value="1"/>
</dbReference>
<comment type="cofactor">
    <cofactor evidence="1 16">
        <name>heme</name>
        <dbReference type="ChEBI" id="CHEBI:30413"/>
    </cofactor>
</comment>
<evidence type="ECO:0000256" key="14">
    <source>
        <dbReference type="ARBA" id="ARBA00043906"/>
    </source>
</evidence>
<evidence type="ECO:0000256" key="5">
    <source>
        <dbReference type="ARBA" id="ARBA00012109"/>
    </source>
</evidence>
<evidence type="ECO:0000256" key="3">
    <source>
        <dbReference type="ARBA" id="ARBA00004406"/>
    </source>
</evidence>
<reference evidence="19" key="2">
    <citation type="submission" date="2025-08" db="UniProtKB">
        <authorList>
            <consortium name="Ensembl"/>
        </authorList>
    </citation>
    <scope>IDENTIFICATION</scope>
</reference>
<evidence type="ECO:0000256" key="1">
    <source>
        <dbReference type="ARBA" id="ARBA00001971"/>
    </source>
</evidence>
<comment type="function">
    <text evidence="14">Cytochromes P450 are a group of heme-thiolate monooxygenases. They oxidize a variety of structurally unrelated compounds, including steroids, fatty acids, and xenobiotics.</text>
</comment>
<evidence type="ECO:0000256" key="4">
    <source>
        <dbReference type="ARBA" id="ARBA00010617"/>
    </source>
</evidence>
<keyword evidence="18" id="KW-1133">Transmembrane helix</keyword>
<evidence type="ECO:0000256" key="15">
    <source>
        <dbReference type="ARBA" id="ARBA00047827"/>
    </source>
</evidence>
<dbReference type="Ensembl" id="ENSECRT00000019422.1">
    <property type="protein sequence ID" value="ENSECRP00000019031.1"/>
    <property type="gene ID" value="ENSECRG00000012697.1"/>
</dbReference>